<dbReference type="InterPro" id="IPR011059">
    <property type="entry name" value="Metal-dep_hydrolase_composite"/>
</dbReference>
<dbReference type="NCBIfam" id="NF005791">
    <property type="entry name" value="PRK07627.1"/>
    <property type="match status" value="1"/>
</dbReference>
<dbReference type="GO" id="GO:0006145">
    <property type="term" value="P:purine nucleobase catabolic process"/>
    <property type="evidence" value="ECO:0007669"/>
    <property type="project" value="TreeGrafter"/>
</dbReference>
<dbReference type="InterPro" id="IPR032466">
    <property type="entry name" value="Metal_Hydrolase"/>
</dbReference>
<dbReference type="EMBL" id="CABPRZ010000005">
    <property type="protein sequence ID" value="VVD88965.1"/>
    <property type="molecule type" value="Genomic_DNA"/>
</dbReference>
<dbReference type="GO" id="GO:0004038">
    <property type="term" value="F:allantoinase activity"/>
    <property type="evidence" value="ECO:0007669"/>
    <property type="project" value="TreeGrafter"/>
</dbReference>
<dbReference type="OrthoDB" id="9803027at2"/>
<organism evidence="4 5">
    <name type="scientific">Pandoraea terrae</name>
    <dbReference type="NCBI Taxonomy" id="1537710"/>
    <lineage>
        <taxon>Bacteria</taxon>
        <taxon>Pseudomonadati</taxon>
        <taxon>Pseudomonadota</taxon>
        <taxon>Betaproteobacteria</taxon>
        <taxon>Burkholderiales</taxon>
        <taxon>Burkholderiaceae</taxon>
        <taxon>Pandoraea</taxon>
    </lineage>
</organism>
<keyword evidence="1" id="KW-0665">Pyrimidine biosynthesis</keyword>
<feature type="domain" description="Amidohydrolase-related" evidence="2">
    <location>
        <begin position="253"/>
        <end position="415"/>
    </location>
</feature>
<dbReference type="Gene3D" id="2.30.40.10">
    <property type="entry name" value="Urease, subunit C, domain 1"/>
    <property type="match status" value="1"/>
</dbReference>
<dbReference type="SUPFAM" id="SSF51556">
    <property type="entry name" value="Metallo-dependent hydrolases"/>
    <property type="match status" value="1"/>
</dbReference>
<dbReference type="InterPro" id="IPR024403">
    <property type="entry name" value="DHOase_cat"/>
</dbReference>
<keyword evidence="5" id="KW-1185">Reference proteome</keyword>
<evidence type="ECO:0000256" key="1">
    <source>
        <dbReference type="ARBA" id="ARBA00022975"/>
    </source>
</evidence>
<sequence length="420" mass="43459">MKIHLQGGRVIDPATGADAGQDLFIAAGTIVGVGQAPSDFTANRILDARGLAVMPGIIDLAVRGAAQGPEAAAALAGGVTSVVCPPDARPVLDEPERVEMLRYRARQPHQAHVLPLGALTVGLAGKVITEMGQLMAAGCVGLSQGNAPIADTKTLLRALLYAHTYGFTVWLRPQDAALSQGGVAADGAVASRLGLAGIPAAAETIALFTILELVRATGARVHLCRLSTAAGIALVRAAKTEGLPVTCDVGANYLHLTDMDIGYFDTQCRLDPPLRGQRDREAIRQAVRDGTVDAVCSDHTPVTDDAKLLPFGEAKPGASGLELLLSLVLKWADEARVPLVSALARVTTGPAALLGRAGAEAGRIAVGAPADLCLFDPAAHWKVDAHVLRSGGRNTPFLGYELPGRVRATLVGGHVAFEQS</sequence>
<dbReference type="Pfam" id="PF12890">
    <property type="entry name" value="DHOase"/>
    <property type="match status" value="1"/>
</dbReference>
<protein>
    <submittedName>
        <fullName evidence="4">Dihydroorotase</fullName>
        <ecNumber evidence="4">3.5.2.3</ecNumber>
    </submittedName>
</protein>
<dbReference type="Gene3D" id="3.20.20.140">
    <property type="entry name" value="Metal-dependent hydrolases"/>
    <property type="match status" value="1"/>
</dbReference>
<evidence type="ECO:0000313" key="4">
    <source>
        <dbReference type="EMBL" id="VVD88965.1"/>
    </source>
</evidence>
<dbReference type="Proteomes" id="UP000414233">
    <property type="component" value="Unassembled WGS sequence"/>
</dbReference>
<evidence type="ECO:0000259" key="2">
    <source>
        <dbReference type="Pfam" id="PF01979"/>
    </source>
</evidence>
<dbReference type="InterPro" id="IPR004722">
    <property type="entry name" value="DHOase"/>
</dbReference>
<name>A0A5E4TMA1_9BURK</name>
<dbReference type="Pfam" id="PF01979">
    <property type="entry name" value="Amidohydro_1"/>
    <property type="match status" value="1"/>
</dbReference>
<dbReference type="GO" id="GO:0004151">
    <property type="term" value="F:dihydroorotase activity"/>
    <property type="evidence" value="ECO:0007669"/>
    <property type="project" value="UniProtKB-EC"/>
</dbReference>
<reference evidence="4 5" key="1">
    <citation type="submission" date="2019-08" db="EMBL/GenBank/DDBJ databases">
        <authorList>
            <person name="Peeters C."/>
        </authorList>
    </citation>
    <scope>NUCLEOTIDE SEQUENCE [LARGE SCALE GENOMIC DNA]</scope>
    <source>
        <strain evidence="4 5">LMG 30175</strain>
    </source>
</reference>
<dbReference type="PANTHER" id="PTHR43668:SF2">
    <property type="entry name" value="ALLANTOINASE"/>
    <property type="match status" value="1"/>
</dbReference>
<dbReference type="InterPro" id="IPR050138">
    <property type="entry name" value="DHOase/Allantoinase_Hydrolase"/>
</dbReference>
<gene>
    <name evidence="4" type="ORF">PTE30175_01447</name>
</gene>
<dbReference type="GO" id="GO:0006221">
    <property type="term" value="P:pyrimidine nucleotide biosynthetic process"/>
    <property type="evidence" value="ECO:0007669"/>
    <property type="project" value="UniProtKB-KW"/>
</dbReference>
<dbReference type="SUPFAM" id="SSF51338">
    <property type="entry name" value="Composite domain of metallo-dependent hydrolases"/>
    <property type="match status" value="1"/>
</dbReference>
<accession>A0A5E4TMA1</accession>
<evidence type="ECO:0000259" key="3">
    <source>
        <dbReference type="Pfam" id="PF12890"/>
    </source>
</evidence>
<dbReference type="PANTHER" id="PTHR43668">
    <property type="entry name" value="ALLANTOINASE"/>
    <property type="match status" value="1"/>
</dbReference>
<keyword evidence="4" id="KW-0378">Hydrolase</keyword>
<dbReference type="GO" id="GO:0005737">
    <property type="term" value="C:cytoplasm"/>
    <property type="evidence" value="ECO:0007669"/>
    <property type="project" value="TreeGrafter"/>
</dbReference>
<dbReference type="EC" id="3.5.2.3" evidence="4"/>
<evidence type="ECO:0000313" key="5">
    <source>
        <dbReference type="Proteomes" id="UP000414233"/>
    </source>
</evidence>
<dbReference type="GO" id="GO:0046872">
    <property type="term" value="F:metal ion binding"/>
    <property type="evidence" value="ECO:0007669"/>
    <property type="project" value="InterPro"/>
</dbReference>
<proteinExistence type="predicted"/>
<dbReference type="InterPro" id="IPR006680">
    <property type="entry name" value="Amidohydro-rel"/>
</dbReference>
<dbReference type="AlphaFoldDB" id="A0A5E4TMA1"/>
<feature type="domain" description="Dihydroorotase catalytic" evidence="3">
    <location>
        <begin position="53"/>
        <end position="228"/>
    </location>
</feature>
<dbReference type="RefSeq" id="WP_150696400.1">
    <property type="nucleotide sequence ID" value="NZ_CABPRZ010000005.1"/>
</dbReference>
<dbReference type="CDD" id="cd01317">
    <property type="entry name" value="DHOase_IIa"/>
    <property type="match status" value="1"/>
</dbReference>